<reference evidence="1" key="2">
    <citation type="submission" date="2020-09" db="EMBL/GenBank/DDBJ databases">
        <authorList>
            <person name="Sun Q."/>
            <person name="Ohkuma M."/>
        </authorList>
    </citation>
    <scope>NUCLEOTIDE SEQUENCE</scope>
    <source>
        <strain evidence="1">JCM 4234</strain>
    </source>
</reference>
<name>A0A918GUL8_STRGD</name>
<keyword evidence="2" id="KW-1185">Reference proteome</keyword>
<accession>A0A918GUL8</accession>
<sequence length="113" mass="11357">MTSENVAEYEVGEAAATAPAKAVDGQLIDELVSRAREPAGKRIEKVPYGGPGPELFGPGGPCRPCAGTGGCGAQRHLVLGVQLVGVQPCELGFRRLGGGSASAGDSFGTFCPA</sequence>
<organism evidence="1 2">
    <name type="scientific">Streptomyces griseoviridis</name>
    <dbReference type="NCBI Taxonomy" id="45398"/>
    <lineage>
        <taxon>Bacteria</taxon>
        <taxon>Bacillati</taxon>
        <taxon>Actinomycetota</taxon>
        <taxon>Actinomycetes</taxon>
        <taxon>Kitasatosporales</taxon>
        <taxon>Streptomycetaceae</taxon>
        <taxon>Streptomyces</taxon>
    </lineage>
</organism>
<comment type="caution">
    <text evidence="1">The sequence shown here is derived from an EMBL/GenBank/DDBJ whole genome shotgun (WGS) entry which is preliminary data.</text>
</comment>
<protein>
    <submittedName>
        <fullName evidence="1">Uncharacterized protein</fullName>
    </submittedName>
</protein>
<evidence type="ECO:0000313" key="1">
    <source>
        <dbReference type="EMBL" id="GGS64235.1"/>
    </source>
</evidence>
<dbReference type="AlphaFoldDB" id="A0A918GUL8"/>
<reference evidence="1" key="1">
    <citation type="journal article" date="2014" name="Int. J. Syst. Evol. Microbiol.">
        <title>Complete genome sequence of Corynebacterium casei LMG S-19264T (=DSM 44701T), isolated from a smear-ripened cheese.</title>
        <authorList>
            <consortium name="US DOE Joint Genome Institute (JGI-PGF)"/>
            <person name="Walter F."/>
            <person name="Albersmeier A."/>
            <person name="Kalinowski J."/>
            <person name="Ruckert C."/>
        </authorList>
    </citation>
    <scope>NUCLEOTIDE SEQUENCE</scope>
    <source>
        <strain evidence="1">JCM 4234</strain>
    </source>
</reference>
<proteinExistence type="predicted"/>
<gene>
    <name evidence="1" type="ORF">GCM10010238_61630</name>
</gene>
<dbReference type="EMBL" id="BMSL01000029">
    <property type="protein sequence ID" value="GGS64235.1"/>
    <property type="molecule type" value="Genomic_DNA"/>
</dbReference>
<evidence type="ECO:0000313" key="2">
    <source>
        <dbReference type="Proteomes" id="UP000653493"/>
    </source>
</evidence>
<dbReference type="Proteomes" id="UP000653493">
    <property type="component" value="Unassembled WGS sequence"/>
</dbReference>